<dbReference type="EMBL" id="JANURN010000001">
    <property type="protein sequence ID" value="MDL0081116.1"/>
    <property type="molecule type" value="Genomic_DNA"/>
</dbReference>
<comment type="caution">
    <text evidence="1">The sequence shown here is derived from an EMBL/GenBank/DDBJ whole genome shotgun (WGS) entry which is preliminary data.</text>
</comment>
<gene>
    <name evidence="1" type="ORF">NYG90_00200</name>
</gene>
<accession>A0ACC6FPI8</accession>
<name>A0ACC6FPI8_9HELI</name>
<proteinExistence type="predicted"/>
<organism evidence="1 2">
    <name type="scientific">Helicobacter zhangjianzhongii</name>
    <dbReference type="NCBI Taxonomy" id="2974574"/>
    <lineage>
        <taxon>Bacteria</taxon>
        <taxon>Pseudomonadati</taxon>
        <taxon>Campylobacterota</taxon>
        <taxon>Epsilonproteobacteria</taxon>
        <taxon>Campylobacterales</taxon>
        <taxon>Helicobacteraceae</taxon>
        <taxon>Helicobacter</taxon>
    </lineage>
</organism>
<reference evidence="1 2" key="1">
    <citation type="journal article" date="2023" name="Microorganisms">
        <title>Isolation and Genomic Characteristics of Cat-Borne Campylobacter felis sp. nov. and Sheep-Borne Campylobacter ovis sp. nov.</title>
        <authorList>
            <person name="Wang H."/>
            <person name="Li Y."/>
            <person name="Gu Y."/>
            <person name="Zhou G."/>
            <person name="Chen X."/>
            <person name="Zhang X."/>
            <person name="Shao Z."/>
            <person name="Zhang J."/>
            <person name="Zhang M."/>
        </authorList>
    </citation>
    <scope>NUCLEOTIDE SEQUENCE [LARGE SCALE GENOMIC DNA]</scope>
    <source>
        <strain evidence="1 2">XJK30-2</strain>
    </source>
</reference>
<dbReference type="Proteomes" id="UP001173802">
    <property type="component" value="Unassembled WGS sequence"/>
</dbReference>
<sequence length="551" mass="60252">MNTKDKKKPISVFVILGLGYALFGVIILALCIYAIMRISFIDANLKQINNINSVKQRVAIDFRGSVHDRSIAIRDVVLHTPQSKESLDFIIKEIATLESNYTNARERMKTLFEATNGLESQEKEILSRIDGIDTKALPIIHEIISLKKAGNDEVATARLQEIRPLFVSWLAVINEFINLEESKNQAITPLVADVVSIFKAVFIASVVLSIIFSIGIAFFIIRYLSRILGGEPNVAKASVKLIASGDLRESITAIEGSMLNDIANMQLKLKGIVSEILKSAQEIFTNTKAVEQASANSQQASKAQSDTAKSSATAIAQIAQGIAQIAEIAKLTEENSAKTLESAKKGKEAMTDTQATIDQVTQMVNTSANQILELEKQSNEISQSASLIAEIADQTNLLALNAAIEAARAGEHGRGFAVVADEVRKLAERTQDTTAQIATIIKHIQDEIKRVSNSMNQAVPRAQKSMELAEQTSSLLDEIEEQATDSLEKAQSVSTQSNQQEESVANVERSMQEMVQVSNDTNILMEKSQSSIAQLSKISTTLQDNISFFRL</sequence>
<evidence type="ECO:0000313" key="2">
    <source>
        <dbReference type="Proteomes" id="UP001173802"/>
    </source>
</evidence>
<evidence type="ECO:0000313" key="1">
    <source>
        <dbReference type="EMBL" id="MDL0081116.1"/>
    </source>
</evidence>
<protein>
    <submittedName>
        <fullName evidence="1">Methyl-accepting chemotaxis protein</fullName>
    </submittedName>
</protein>
<keyword evidence="2" id="KW-1185">Reference proteome</keyword>